<evidence type="ECO:0000256" key="4">
    <source>
        <dbReference type="SAM" id="MobiDB-lite"/>
    </source>
</evidence>
<evidence type="ECO:0000256" key="3">
    <source>
        <dbReference type="ARBA" id="ARBA00023163"/>
    </source>
</evidence>
<evidence type="ECO:0000313" key="6">
    <source>
        <dbReference type="EMBL" id="RVW08117.1"/>
    </source>
</evidence>
<dbReference type="Gene3D" id="1.10.10.10">
    <property type="entry name" value="Winged helix-like DNA-binding domain superfamily/Winged helix DNA-binding domain"/>
    <property type="match status" value="2"/>
</dbReference>
<dbReference type="AlphaFoldDB" id="A0A438BB19"/>
<dbReference type="Pfam" id="PF01638">
    <property type="entry name" value="HxlR"/>
    <property type="match status" value="2"/>
</dbReference>
<dbReference type="PANTHER" id="PTHR33204:SF18">
    <property type="entry name" value="TRANSCRIPTIONAL REGULATORY PROTEIN"/>
    <property type="match status" value="1"/>
</dbReference>
<feature type="region of interest" description="Disordered" evidence="4">
    <location>
        <begin position="148"/>
        <end position="178"/>
    </location>
</feature>
<dbReference type="Proteomes" id="UP000286208">
    <property type="component" value="Unassembled WGS sequence"/>
</dbReference>
<dbReference type="GO" id="GO:0003677">
    <property type="term" value="F:DNA binding"/>
    <property type="evidence" value="ECO:0007669"/>
    <property type="project" value="UniProtKB-KW"/>
</dbReference>
<proteinExistence type="predicted"/>
<protein>
    <submittedName>
        <fullName evidence="6">Transcriptional regulator</fullName>
    </submittedName>
</protein>
<feature type="compositionally biased region" description="Basic residues" evidence="4">
    <location>
        <begin position="165"/>
        <end position="177"/>
    </location>
</feature>
<dbReference type="InterPro" id="IPR002577">
    <property type="entry name" value="HTH_HxlR"/>
</dbReference>
<evidence type="ECO:0000259" key="5">
    <source>
        <dbReference type="PROSITE" id="PS51118"/>
    </source>
</evidence>
<name>A0A438BB19_9NOCA</name>
<dbReference type="PROSITE" id="PS51118">
    <property type="entry name" value="HTH_HXLR"/>
    <property type="match status" value="2"/>
</dbReference>
<evidence type="ECO:0000256" key="2">
    <source>
        <dbReference type="ARBA" id="ARBA00023125"/>
    </source>
</evidence>
<accession>A0A438BB19</accession>
<keyword evidence="7" id="KW-1185">Reference proteome</keyword>
<keyword evidence="3" id="KW-0804">Transcription</keyword>
<reference evidence="6 7" key="1">
    <citation type="submission" date="2018-11" db="EMBL/GenBank/DDBJ databases">
        <title>Rhodococcus spongicola sp. nov. and Rhodococcus xishaensis sp. nov. from marine sponges.</title>
        <authorList>
            <person name="Li L."/>
            <person name="Lin H.W."/>
        </authorList>
    </citation>
    <scope>NUCLEOTIDE SEQUENCE [LARGE SCALE GENOMIC DNA]</scope>
    <source>
        <strain evidence="6 7">CCTCC AB2014297</strain>
    </source>
</reference>
<dbReference type="InterPro" id="IPR036390">
    <property type="entry name" value="WH_DNA-bd_sf"/>
</dbReference>
<feature type="compositionally biased region" description="Low complexity" evidence="4">
    <location>
        <begin position="148"/>
        <end position="164"/>
    </location>
</feature>
<feature type="domain" description="HTH hxlR-type" evidence="5">
    <location>
        <begin position="174"/>
        <end position="273"/>
    </location>
</feature>
<comment type="caution">
    <text evidence="6">The sequence shown here is derived from an EMBL/GenBank/DDBJ whole genome shotgun (WGS) entry which is preliminary data.</text>
</comment>
<dbReference type="SUPFAM" id="SSF46785">
    <property type="entry name" value="Winged helix' DNA-binding domain"/>
    <property type="match status" value="2"/>
</dbReference>
<dbReference type="OrthoDB" id="5183359at2"/>
<gene>
    <name evidence="6" type="ORF">EGT67_18605</name>
</gene>
<keyword evidence="2" id="KW-0238">DNA-binding</keyword>
<keyword evidence="1" id="KW-0805">Transcription regulation</keyword>
<organism evidence="6 7">
    <name type="scientific">Prescottella agglutinans</name>
    <dbReference type="NCBI Taxonomy" id="1644129"/>
    <lineage>
        <taxon>Bacteria</taxon>
        <taxon>Bacillati</taxon>
        <taxon>Actinomycetota</taxon>
        <taxon>Actinomycetes</taxon>
        <taxon>Mycobacteriales</taxon>
        <taxon>Nocardiaceae</taxon>
        <taxon>Prescottella</taxon>
    </lineage>
</organism>
<dbReference type="PANTHER" id="PTHR33204">
    <property type="entry name" value="TRANSCRIPTIONAL REGULATOR, MARR FAMILY"/>
    <property type="match status" value="1"/>
</dbReference>
<evidence type="ECO:0000313" key="7">
    <source>
        <dbReference type="Proteomes" id="UP000286208"/>
    </source>
</evidence>
<dbReference type="InterPro" id="IPR036388">
    <property type="entry name" value="WH-like_DNA-bd_sf"/>
</dbReference>
<evidence type="ECO:0000256" key="1">
    <source>
        <dbReference type="ARBA" id="ARBA00023015"/>
    </source>
</evidence>
<feature type="domain" description="HTH hxlR-type" evidence="5">
    <location>
        <begin position="11"/>
        <end position="113"/>
    </location>
</feature>
<dbReference type="EMBL" id="RKLP01000010">
    <property type="protein sequence ID" value="RVW08117.1"/>
    <property type="molecule type" value="Genomic_DNA"/>
</dbReference>
<sequence>MVVRGGSGVLEPGGDNALAIAFGVLGDEWNLWILGKALEGTRRYRDWAGSGEISNSVLTGRLARLVEVGLLEKVAIPPGSMRAEYLLTDCGRAVWPVLATMWSWERRWAPDGRAGQLRMRHAACGAEFTPVMACAGCRRPAGFEDVVTSVGPSGGSRRSVPAASSRRRSGGTRRPSHLPHTMELLGNRWSVALLGAASFGAMRFGEFREWTGASSAIVADRLRSFTDLGVLSERPVPGRAGRVTYHLTGKGRDFFPVVMHMIEWGQWWFRAPEGSAVLARHGSCSGSFSPRLVCGECAGLLQAREISIDSPQPSAEVDFDWLSGPGRAEVTVRGRSSDLDHTAN</sequence>